<name>A0A9X1IBV9_9PROT</name>
<keyword evidence="2" id="KW-0472">Membrane</keyword>
<evidence type="ECO:0000256" key="2">
    <source>
        <dbReference type="SAM" id="Phobius"/>
    </source>
</evidence>
<dbReference type="Proteomes" id="UP001139311">
    <property type="component" value="Unassembled WGS sequence"/>
</dbReference>
<dbReference type="EMBL" id="JAJAQI010000005">
    <property type="protein sequence ID" value="MCB4821054.1"/>
    <property type="molecule type" value="Genomic_DNA"/>
</dbReference>
<feature type="transmembrane region" description="Helical" evidence="2">
    <location>
        <begin position="66"/>
        <end position="85"/>
    </location>
</feature>
<keyword evidence="4" id="KW-1185">Reference proteome</keyword>
<reference evidence="3" key="1">
    <citation type="submission" date="2021-10" db="EMBL/GenBank/DDBJ databases">
        <title>Roseicella aerolatum sp. nov., isolated from aerosols of e-waste dismantling site.</title>
        <authorList>
            <person name="Qin T."/>
        </authorList>
    </citation>
    <scope>NUCLEOTIDE SEQUENCE</scope>
    <source>
        <strain evidence="3">GB24</strain>
    </source>
</reference>
<dbReference type="RefSeq" id="WP_226605215.1">
    <property type="nucleotide sequence ID" value="NZ_JAJAQI010000005.1"/>
</dbReference>
<comment type="caution">
    <text evidence="3">The sequence shown here is derived from an EMBL/GenBank/DDBJ whole genome shotgun (WGS) entry which is preliminary data.</text>
</comment>
<organism evidence="3 4">
    <name type="scientific">Roseicella aerolata</name>
    <dbReference type="NCBI Taxonomy" id="2883479"/>
    <lineage>
        <taxon>Bacteria</taxon>
        <taxon>Pseudomonadati</taxon>
        <taxon>Pseudomonadota</taxon>
        <taxon>Alphaproteobacteria</taxon>
        <taxon>Acetobacterales</taxon>
        <taxon>Roseomonadaceae</taxon>
        <taxon>Roseicella</taxon>
    </lineage>
</organism>
<keyword evidence="2" id="KW-1133">Transmembrane helix</keyword>
<keyword evidence="2" id="KW-0812">Transmembrane</keyword>
<evidence type="ECO:0000256" key="1">
    <source>
        <dbReference type="SAM" id="MobiDB-lite"/>
    </source>
</evidence>
<sequence length="111" mass="11672">MAGPVMLEVRERRGPFGRAVKWSFLIFQLVMLLGSLGTCAVVGPFLSGSDPEVVMGAGMFGAMTLAAIWTIWPLGTLVLGVLVLLTRGRKRLIPAPPEPGRGSVPPTGGQS</sequence>
<protein>
    <submittedName>
        <fullName evidence="3">Uncharacterized protein</fullName>
    </submittedName>
</protein>
<feature type="transmembrane region" description="Helical" evidence="2">
    <location>
        <begin position="22"/>
        <end position="46"/>
    </location>
</feature>
<gene>
    <name evidence="3" type="ORF">LHA35_04830</name>
</gene>
<accession>A0A9X1IBV9</accession>
<evidence type="ECO:0000313" key="3">
    <source>
        <dbReference type="EMBL" id="MCB4821054.1"/>
    </source>
</evidence>
<proteinExistence type="predicted"/>
<feature type="region of interest" description="Disordered" evidence="1">
    <location>
        <begin position="92"/>
        <end position="111"/>
    </location>
</feature>
<evidence type="ECO:0000313" key="4">
    <source>
        <dbReference type="Proteomes" id="UP001139311"/>
    </source>
</evidence>
<dbReference type="AlphaFoldDB" id="A0A9X1IBV9"/>